<evidence type="ECO:0000313" key="2">
    <source>
        <dbReference type="Proteomes" id="UP001253637"/>
    </source>
</evidence>
<sequence length="77" mass="9094">MCRPPSVVGSLINTIQPKWCPITLFSYCFYMEINYFFVYRPDTVKTRVASAPSKSRCHCCCLTHSHQNRLGWPHRRR</sequence>
<dbReference type="Proteomes" id="UP001253637">
    <property type="component" value="Segment"/>
</dbReference>
<protein>
    <submittedName>
        <fullName evidence="1">Uncharacterized protein</fullName>
    </submittedName>
</protein>
<evidence type="ECO:0000313" key="1">
    <source>
        <dbReference type="EMBL" id="BCU03204.1"/>
    </source>
</evidence>
<dbReference type="EMBL" id="LC625835">
    <property type="protein sequence ID" value="BCU03204.1"/>
    <property type="molecule type" value="Genomic_DNA"/>
</dbReference>
<accession>A0A811BML0</accession>
<name>A0A811BML0_9VIRU</name>
<proteinExistence type="predicted"/>
<reference evidence="1" key="1">
    <citation type="submission" date="2021-04" db="EMBL/GenBank/DDBJ databases">
        <title>Draft Genome Sequence of Pandoravirus japonicus, Isolated from the Sabaishi River of Niigata, Japan.</title>
        <authorList>
            <person name="Hosokawa N."/>
            <person name="Takahashi H."/>
            <person name="Aoki K."/>
            <person name="Takemura M."/>
        </authorList>
    </citation>
    <scope>NUCLEOTIDE SEQUENCE</scope>
</reference>
<organism evidence="1 2">
    <name type="scientific">Pandoravirus japonicus</name>
    <dbReference type="NCBI Taxonomy" id="2823154"/>
    <lineage>
        <taxon>Viruses</taxon>
        <taxon>Pandoravirus</taxon>
    </lineage>
</organism>